<keyword evidence="8" id="KW-1185">Reference proteome</keyword>
<keyword evidence="2" id="KW-0732">Signal</keyword>
<dbReference type="InterPro" id="IPR013780">
    <property type="entry name" value="Glyco_hydro_b"/>
</dbReference>
<dbReference type="SUPFAM" id="SSF51011">
    <property type="entry name" value="Glycosyl hydrolase domain"/>
    <property type="match status" value="1"/>
</dbReference>
<evidence type="ECO:0000256" key="1">
    <source>
        <dbReference type="ARBA" id="ARBA00007806"/>
    </source>
</evidence>
<dbReference type="Proteomes" id="UP001151699">
    <property type="component" value="Chromosome X"/>
</dbReference>
<evidence type="ECO:0000256" key="5">
    <source>
        <dbReference type="ARBA" id="ARBA00023295"/>
    </source>
</evidence>
<gene>
    <name evidence="7" type="primary">GANAB_2</name>
    <name evidence="7" type="ORF">Bhyg_12536</name>
</gene>
<reference evidence="7" key="1">
    <citation type="submission" date="2022-07" db="EMBL/GenBank/DDBJ databases">
        <authorList>
            <person name="Trinca V."/>
            <person name="Uliana J.V.C."/>
            <person name="Torres T.T."/>
            <person name="Ward R.J."/>
            <person name="Monesi N."/>
        </authorList>
    </citation>
    <scope>NUCLEOTIDE SEQUENCE</scope>
    <source>
        <strain evidence="7">HSMRA1968</strain>
        <tissue evidence="7">Whole embryos</tissue>
    </source>
</reference>
<accession>A0A9Q0MZ05</accession>
<comment type="similarity">
    <text evidence="1">Belongs to the glycosyl hydrolase 31 family.</text>
</comment>
<evidence type="ECO:0000259" key="6">
    <source>
        <dbReference type="Pfam" id="PF21365"/>
    </source>
</evidence>
<dbReference type="FunFam" id="2.60.40.1180:FF:000023">
    <property type="entry name" value="neutral alpha-glucosidase AB isoform X2"/>
    <property type="match status" value="1"/>
</dbReference>
<evidence type="ECO:0000256" key="2">
    <source>
        <dbReference type="ARBA" id="ARBA00022729"/>
    </source>
</evidence>
<keyword evidence="5" id="KW-0326">Glycosidase</keyword>
<dbReference type="EMBL" id="WJQU01000003">
    <property type="protein sequence ID" value="KAJ6639789.1"/>
    <property type="molecule type" value="Genomic_DNA"/>
</dbReference>
<proteinExistence type="inferred from homology"/>
<evidence type="ECO:0000313" key="8">
    <source>
        <dbReference type="Proteomes" id="UP001151699"/>
    </source>
</evidence>
<dbReference type="InterPro" id="IPR048395">
    <property type="entry name" value="Glyco_hydro_31_C"/>
</dbReference>
<dbReference type="GO" id="GO:0006491">
    <property type="term" value="P:N-glycan processing"/>
    <property type="evidence" value="ECO:0007669"/>
    <property type="project" value="TreeGrafter"/>
</dbReference>
<dbReference type="GO" id="GO:0090599">
    <property type="term" value="F:alpha-glucosidase activity"/>
    <property type="evidence" value="ECO:0007669"/>
    <property type="project" value="TreeGrafter"/>
</dbReference>
<dbReference type="Gene3D" id="2.60.40.1180">
    <property type="entry name" value="Golgi alpha-mannosidase II"/>
    <property type="match status" value="2"/>
</dbReference>
<evidence type="ECO:0000256" key="3">
    <source>
        <dbReference type="ARBA" id="ARBA00022801"/>
    </source>
</evidence>
<evidence type="ECO:0000313" key="7">
    <source>
        <dbReference type="EMBL" id="KAJ6639789.1"/>
    </source>
</evidence>
<dbReference type="OrthoDB" id="3237269at2759"/>
<dbReference type="Gene3D" id="3.20.20.80">
    <property type="entry name" value="Glycosidases"/>
    <property type="match status" value="1"/>
</dbReference>
<keyword evidence="4" id="KW-0325">Glycoprotein</keyword>
<dbReference type="Pfam" id="PF21365">
    <property type="entry name" value="Glyco_hydro_31_3rd"/>
    <property type="match status" value="1"/>
</dbReference>
<dbReference type="AlphaFoldDB" id="A0A9Q0MZ05"/>
<sequence>MCLSVSVAGISFCGSDVGGFFRNPEPELLTERREPYLLPENERSAVRAALKTRYALLTLWYTMFYEHERYGAPVMRPMLAQYPSDINVFMLDDQYMLADKLLVRPVLQEGATSVNVYFPSADIWYDFDTNEKMDLVGNSTIQVDSLKVPVFQKGGSIIPKKEIARQSSFYMADDPVSLFVAVDLAKKATGTLYIDDERSYDYRRGKYIYLQFEFDESTLSSRYVDRDSSFATGSSLGRIVVAGIDDAPSSVTIHSSDGETKLLNVVNVTNEFFVIEASNTNLALEWQIIFNGAMRE</sequence>
<keyword evidence="3" id="KW-0378">Hydrolase</keyword>
<organism evidence="7 8">
    <name type="scientific">Pseudolycoriella hygida</name>
    <dbReference type="NCBI Taxonomy" id="35572"/>
    <lineage>
        <taxon>Eukaryota</taxon>
        <taxon>Metazoa</taxon>
        <taxon>Ecdysozoa</taxon>
        <taxon>Arthropoda</taxon>
        <taxon>Hexapoda</taxon>
        <taxon>Insecta</taxon>
        <taxon>Pterygota</taxon>
        <taxon>Neoptera</taxon>
        <taxon>Endopterygota</taxon>
        <taxon>Diptera</taxon>
        <taxon>Nematocera</taxon>
        <taxon>Sciaroidea</taxon>
        <taxon>Sciaridae</taxon>
        <taxon>Pseudolycoriella</taxon>
    </lineage>
</organism>
<dbReference type="InterPro" id="IPR017853">
    <property type="entry name" value="GH"/>
</dbReference>
<protein>
    <submittedName>
        <fullName evidence="7">Neutral alpha-glucosidase AB</fullName>
    </submittedName>
</protein>
<dbReference type="PANTHER" id="PTHR22762:SF54">
    <property type="entry name" value="BCDNA.GH04962"/>
    <property type="match status" value="1"/>
</dbReference>
<feature type="non-terminal residue" evidence="7">
    <location>
        <position position="1"/>
    </location>
</feature>
<name>A0A9Q0MZ05_9DIPT</name>
<feature type="domain" description="Glycosyl hydrolase family 31 C-terminal" evidence="6">
    <location>
        <begin position="71"/>
        <end position="158"/>
    </location>
</feature>
<dbReference type="SUPFAM" id="SSF51445">
    <property type="entry name" value="(Trans)glycosidases"/>
    <property type="match status" value="1"/>
</dbReference>
<evidence type="ECO:0000256" key="4">
    <source>
        <dbReference type="ARBA" id="ARBA00023180"/>
    </source>
</evidence>
<comment type="caution">
    <text evidence="7">The sequence shown here is derived from an EMBL/GenBank/DDBJ whole genome shotgun (WGS) entry which is preliminary data.</text>
</comment>
<dbReference type="PANTHER" id="PTHR22762">
    <property type="entry name" value="ALPHA-GLUCOSIDASE"/>
    <property type="match status" value="1"/>
</dbReference>